<evidence type="ECO:0000313" key="1">
    <source>
        <dbReference type="EMBL" id="BBA92925.1"/>
    </source>
</evidence>
<sequence length="50" mass="5646">MMGEYILYYQGKVIGGLYDNRLLVKAVSSVLSYVSNPNLEVPYQGVKPMF</sequence>
<gene>
    <name evidence="1" type="ORF">SR187_6600</name>
</gene>
<dbReference type="SUPFAM" id="SSF159894">
    <property type="entry name" value="YgaC/TfoX-N like"/>
    <property type="match status" value="1"/>
</dbReference>
<name>A0A2Z5TRC8_9STRE</name>
<proteinExistence type="predicted"/>
<reference evidence="1 2" key="1">
    <citation type="journal article" date="2018" name="Genome Biol. Evol.">
        <title>Complete Genome Sequence of Streptococcus ruminantium sp. nov. GUT-187T (=DSM 104980T =JCM 31869T), the Type Strain of S. ruminantium, and Comparison with Genome Sequences of Streptococcus suis Strains.</title>
        <authorList>
            <person name="Tohya M."/>
            <person name="Sekizaki T."/>
            <person name="Miyoshi-Akiyama T."/>
        </authorList>
    </citation>
    <scope>NUCLEOTIDE SEQUENCE [LARGE SCALE GENOMIC DNA]</scope>
    <source>
        <strain evidence="1 2">GUT187T</strain>
    </source>
</reference>
<dbReference type="KEGG" id="srq:SR187_6600"/>
<dbReference type="Proteomes" id="UP000269331">
    <property type="component" value="Chromosome"/>
</dbReference>
<evidence type="ECO:0000313" key="2">
    <source>
        <dbReference type="Proteomes" id="UP000269331"/>
    </source>
</evidence>
<dbReference type="AlphaFoldDB" id="A0A2Z5TRC8"/>
<protein>
    <submittedName>
        <fullName evidence="1">Uncharacterized protein</fullName>
    </submittedName>
</protein>
<accession>A0A2Z5TRC8</accession>
<dbReference type="EMBL" id="AP018400">
    <property type="protein sequence ID" value="BBA92925.1"/>
    <property type="molecule type" value="Genomic_DNA"/>
</dbReference>
<organism evidence="1 2">
    <name type="scientific">Streptococcus ruminantium</name>
    <dbReference type="NCBI Taxonomy" id="1917441"/>
    <lineage>
        <taxon>Bacteria</taxon>
        <taxon>Bacillati</taxon>
        <taxon>Bacillota</taxon>
        <taxon>Bacilli</taxon>
        <taxon>Lactobacillales</taxon>
        <taxon>Streptococcaceae</taxon>
        <taxon>Streptococcus</taxon>
    </lineage>
</organism>